<dbReference type="EMBL" id="SRJD01000010">
    <property type="protein sequence ID" value="TGA97947.1"/>
    <property type="molecule type" value="Genomic_DNA"/>
</dbReference>
<comment type="caution">
    <text evidence="2">The sequence shown here is derived from an EMBL/GenBank/DDBJ whole genome shotgun (WGS) entry which is preliminary data.</text>
</comment>
<dbReference type="AlphaFoldDB" id="A0A4Z0GNZ8"/>
<gene>
    <name evidence="2" type="ORF">E4665_09750</name>
</gene>
<feature type="domain" description="NERD" evidence="1">
    <location>
        <begin position="66"/>
        <end position="182"/>
    </location>
</feature>
<evidence type="ECO:0000313" key="3">
    <source>
        <dbReference type="Proteomes" id="UP000298347"/>
    </source>
</evidence>
<dbReference type="InterPro" id="IPR011528">
    <property type="entry name" value="NERD"/>
</dbReference>
<evidence type="ECO:0000313" key="2">
    <source>
        <dbReference type="EMBL" id="TGA97947.1"/>
    </source>
</evidence>
<reference evidence="2 3" key="1">
    <citation type="journal article" date="2015" name="Int. J. Syst. Evol. Microbiol.">
        <title>Sporolactobacillus shoreae sp. nov. and Sporolactobacillus spathodeae sp. nov., two spore-forming lactic acid bacteria isolated from tree barks in Thailand.</title>
        <authorList>
            <person name="Thamacharoensuk T."/>
            <person name="Kitahara M."/>
            <person name="Ohkuma M."/>
            <person name="Thongchul N."/>
            <person name="Tanasupawat S."/>
        </authorList>
    </citation>
    <scope>NUCLEOTIDE SEQUENCE [LARGE SCALE GENOMIC DNA]</scope>
    <source>
        <strain evidence="2 3">BK92</strain>
    </source>
</reference>
<dbReference type="Pfam" id="PF08378">
    <property type="entry name" value="NERD"/>
    <property type="match status" value="1"/>
</dbReference>
<accession>A0A4Z0GNZ8</accession>
<name>A0A4Z0GNZ8_9BACL</name>
<evidence type="ECO:0000259" key="1">
    <source>
        <dbReference type="PROSITE" id="PS50965"/>
    </source>
</evidence>
<organism evidence="2 3">
    <name type="scientific">Sporolactobacillus shoreae</name>
    <dbReference type="NCBI Taxonomy" id="1465501"/>
    <lineage>
        <taxon>Bacteria</taxon>
        <taxon>Bacillati</taxon>
        <taxon>Bacillota</taxon>
        <taxon>Bacilli</taxon>
        <taxon>Bacillales</taxon>
        <taxon>Sporolactobacillaceae</taxon>
        <taxon>Sporolactobacillus</taxon>
    </lineage>
</organism>
<dbReference type="Proteomes" id="UP000298347">
    <property type="component" value="Unassembled WGS sequence"/>
</dbReference>
<sequence length="348" mass="40152">MFTFNLISREETTYIEENIKNKRGDEVIIKPCQIPYHVTQYQVFAQRLKSGLMKDIFEEKLRKGLAGYRGEKSIGYYLEFLPAMDYLIFHGLRLANGDSIFQMDCLILSQTFILLLEVKNIAGTITIGNGIRQLVREFNHQTDAFDDPLLQAEIHRKRLLYWLRKEYPAFPDLPIETLVVFASPGVIKTPNINPLQTEKIIRSSALEHKIEELIQKYPQTIASSDKLEVLSCKLLTSHRDLKINPFQTGKIKFEDIVKGVQCPRCHAFSMRWRQKNWHCPSCNFISKDAHIPALLTDYRLMCGTTITNAQCRDFLRLDSSDVSKYLLQSLCLGSVGNNRGRIYILPEN</sequence>
<dbReference type="OrthoDB" id="569879at2"/>
<proteinExistence type="predicted"/>
<protein>
    <submittedName>
        <fullName evidence="2">NERD domain-containing protein</fullName>
    </submittedName>
</protein>
<dbReference type="PROSITE" id="PS50965">
    <property type="entry name" value="NERD"/>
    <property type="match status" value="1"/>
</dbReference>
<keyword evidence="3" id="KW-1185">Reference proteome</keyword>